<accession>A0A8H6EP35</accession>
<evidence type="ECO:0000256" key="1">
    <source>
        <dbReference type="SAM" id="MobiDB-lite"/>
    </source>
</evidence>
<dbReference type="Proteomes" id="UP000531561">
    <property type="component" value="Unassembled WGS sequence"/>
</dbReference>
<dbReference type="AlphaFoldDB" id="A0A8H6EP35"/>
<reference evidence="2 3" key="1">
    <citation type="journal article" date="2020" name="Phytopathology">
        <title>A high-quality genome resource of Botrytis fragariae, a new and rapidly spreading fungal pathogen causing strawberry gray mold in the U.S.A.</title>
        <authorList>
            <person name="Wu Y."/>
            <person name="Saski C.A."/>
            <person name="Schnabel G."/>
            <person name="Xiao S."/>
            <person name="Hu M."/>
        </authorList>
    </citation>
    <scope>NUCLEOTIDE SEQUENCE [LARGE SCALE GENOMIC DNA]</scope>
    <source>
        <strain evidence="2 3">BVB16</strain>
    </source>
</reference>
<gene>
    <name evidence="2" type="ORF">Bfra_006689</name>
</gene>
<protein>
    <submittedName>
        <fullName evidence="2">Uncharacterized protein</fullName>
    </submittedName>
</protein>
<sequence length="297" mass="33865">MHSKDRDVAKTPTELSRYDTNKSSSFHSEEREWNKDGEVSWAVLSTWCSACNKEYGEELDKGASRILYITAMLRQHWIMAGEENRTPRGRAEAMEVIRQARTRFDGQYYDELRIYNIAENEFSHINKLERALGEHMTKNKETMVRQEDRFGAFISEQQSKIDSGQAYESAYALNRDPENHPAYGPANYQASNPPSTPTSVSADKCPSTYLGERRSQPSSLHSSHNSHKSALKEGQSKDARSNDSGKAHSQPMRAQSAFEIPRSHSSIRARRRFDSDLEHRRASCTKSSVRSFSLSNF</sequence>
<feature type="region of interest" description="Disordered" evidence="1">
    <location>
        <begin position="175"/>
        <end position="285"/>
    </location>
</feature>
<dbReference type="EMBL" id="JABFCT010000001">
    <property type="protein sequence ID" value="KAF5879481.1"/>
    <property type="molecule type" value="Genomic_DNA"/>
</dbReference>
<feature type="region of interest" description="Disordered" evidence="1">
    <location>
        <begin position="1"/>
        <end position="21"/>
    </location>
</feature>
<dbReference type="GeneID" id="59260751"/>
<evidence type="ECO:0000313" key="3">
    <source>
        <dbReference type="Proteomes" id="UP000531561"/>
    </source>
</evidence>
<evidence type="ECO:0000313" key="2">
    <source>
        <dbReference type="EMBL" id="KAF5879481.1"/>
    </source>
</evidence>
<organism evidence="2 3">
    <name type="scientific">Botrytis fragariae</name>
    <dbReference type="NCBI Taxonomy" id="1964551"/>
    <lineage>
        <taxon>Eukaryota</taxon>
        <taxon>Fungi</taxon>
        <taxon>Dikarya</taxon>
        <taxon>Ascomycota</taxon>
        <taxon>Pezizomycotina</taxon>
        <taxon>Leotiomycetes</taxon>
        <taxon>Helotiales</taxon>
        <taxon>Sclerotiniaceae</taxon>
        <taxon>Botrytis</taxon>
    </lineage>
</organism>
<feature type="compositionally biased region" description="Polar residues" evidence="1">
    <location>
        <begin position="188"/>
        <end position="201"/>
    </location>
</feature>
<dbReference type="RefSeq" id="XP_037198425.1">
    <property type="nucleotide sequence ID" value="XM_037337059.1"/>
</dbReference>
<proteinExistence type="predicted"/>
<name>A0A8H6EP35_9HELO</name>
<feature type="compositionally biased region" description="Basic and acidic residues" evidence="1">
    <location>
        <begin position="272"/>
        <end position="281"/>
    </location>
</feature>
<comment type="caution">
    <text evidence="2">The sequence shown here is derived from an EMBL/GenBank/DDBJ whole genome shotgun (WGS) entry which is preliminary data.</text>
</comment>
<keyword evidence="3" id="KW-1185">Reference proteome</keyword>
<feature type="compositionally biased region" description="Basic and acidic residues" evidence="1">
    <location>
        <begin position="230"/>
        <end position="246"/>
    </location>
</feature>
<dbReference type="OrthoDB" id="3547832at2759"/>